<organism evidence="2">
    <name type="scientific">Clostridioides difficile</name>
    <name type="common">Peptoclostridium difficile</name>
    <dbReference type="NCBI Taxonomy" id="1496"/>
    <lineage>
        <taxon>Bacteria</taxon>
        <taxon>Bacillati</taxon>
        <taxon>Bacillota</taxon>
        <taxon>Clostridia</taxon>
        <taxon>Peptostreptococcales</taxon>
        <taxon>Peptostreptococcaceae</taxon>
        <taxon>Clostridioides</taxon>
    </lineage>
</organism>
<dbReference type="EMBL" id="LK933540">
    <property type="protein sequence ID" value="CDT82426.1"/>
    <property type="molecule type" value="Genomic_DNA"/>
</dbReference>
<dbReference type="EMBL" id="LK932399">
    <property type="protein sequence ID" value="CDS86837.1"/>
    <property type="molecule type" value="Genomic_DNA"/>
</dbReference>
<dbReference type="PATRIC" id="fig|1496.854.peg.3467"/>
<gene>
    <name evidence="4" type="ORF">BN1095_950023</name>
    <name evidence="3" type="ORF">BN1096_610048</name>
    <name evidence="2" type="ORF">BN1097_600044</name>
    <name evidence="5" type="ORF">KRM00_001274</name>
    <name evidence="6" type="ORF">SAMEA3375112_02843</name>
</gene>
<dbReference type="AlphaFoldDB" id="A0A069A819"/>
<evidence type="ECO:0000313" key="2">
    <source>
        <dbReference type="EMBL" id="CDS86837.1"/>
    </source>
</evidence>
<dbReference type="Proteomes" id="UP000878956">
    <property type="component" value="Unassembled WGS sequence"/>
</dbReference>
<evidence type="ECO:0000256" key="1">
    <source>
        <dbReference type="SAM" id="Phobius"/>
    </source>
</evidence>
<dbReference type="RefSeq" id="WP_016728866.1">
    <property type="nucleotide sequence ID" value="NZ_AP031492.1"/>
</dbReference>
<reference evidence="2" key="1">
    <citation type="submission" date="2014-07" db="EMBL/GenBank/DDBJ databases">
        <authorList>
            <person name="Monot Marc"/>
        </authorList>
    </citation>
    <scope>NUCLEOTIDE SEQUENCE</scope>
    <source>
        <strain evidence="4">7032989</strain>
        <strain evidence="2">7032994</strain>
    </source>
</reference>
<feature type="transmembrane region" description="Helical" evidence="1">
    <location>
        <begin position="9"/>
        <end position="30"/>
    </location>
</feature>
<keyword evidence="1" id="KW-1133">Transmembrane helix</keyword>
<reference evidence="5" key="4">
    <citation type="submission" date="2021-06" db="EMBL/GenBank/DDBJ databases">
        <authorList>
            <consortium name="NCBI Pathogen Detection Project"/>
        </authorList>
    </citation>
    <scope>NUCLEOTIDE SEQUENCE</scope>
    <source>
        <strain evidence="5">HN1000</strain>
    </source>
</reference>
<evidence type="ECO:0000313" key="5">
    <source>
        <dbReference type="EMBL" id="HBH1541805.1"/>
    </source>
</evidence>
<reference evidence="6 7" key="2">
    <citation type="submission" date="2017-02" db="EMBL/GenBank/DDBJ databases">
        <authorList>
            <consortium name="Pathogen Informatics"/>
        </authorList>
    </citation>
    <scope>NUCLEOTIDE SEQUENCE [LARGE SCALE GENOMIC DNA]</scope>
    <source>
        <strain evidence="6 7">VRECD0157</strain>
    </source>
</reference>
<proteinExistence type="predicted"/>
<dbReference type="Proteomes" id="UP000189137">
    <property type="component" value="Unassembled WGS sequence"/>
</dbReference>
<dbReference type="EMBL" id="LK932515">
    <property type="protein sequence ID" value="CDS87169.1"/>
    <property type="molecule type" value="Genomic_DNA"/>
</dbReference>
<sequence length="422" mass="48224">MKAKNIGKYTICFIIVCFLMITMTLILSYFNKDKLSVKTLKGNVKDIGRVSVVYTPNISKFSYEEVIISKNGVRNNTNPKSRIRNDYLNIDKKYSDFVNDKGKEFIYKDDLNIGEAYTSVKSDLVQGMNALNDCIKVSNKNLKSGVEENFDINLNKSDFKENSWKTLFNKIYKGNLYMVISETNISGSKVNNICILKIDIKNKSYKLLNRFNLGLQNGEQQNINEIKFSIGSKLYLEIVNNKSKNGYIEGHDSYSNFIIYDIEDNTFNISNKFMDNLNKEKNANPKEIGLLSKTKLDYMVKNNKLNLIVTDMSNSITNLVYDINSNEIKLEDYEILDLKVDYNEASSGVRKVKLLDDKIYSISGIKNSISGELKGFKGIVDVVGTKPVKFQVFDMKLKKNIYEAELINGDISLQEKLFFVAN</sequence>
<evidence type="ECO:0000313" key="7">
    <source>
        <dbReference type="Proteomes" id="UP000189137"/>
    </source>
</evidence>
<dbReference type="EMBL" id="FUPS01000010">
    <property type="protein sequence ID" value="SJS76599.1"/>
    <property type="molecule type" value="Genomic_DNA"/>
</dbReference>
<evidence type="ECO:0000313" key="6">
    <source>
        <dbReference type="EMBL" id="SJS76599.1"/>
    </source>
</evidence>
<name>A0A069A819_CLODI</name>
<evidence type="ECO:0000313" key="3">
    <source>
        <dbReference type="EMBL" id="CDS87169.1"/>
    </source>
</evidence>
<keyword evidence="1" id="KW-0812">Transmembrane</keyword>
<keyword evidence="1" id="KW-0472">Membrane</keyword>
<reference evidence="5" key="3">
    <citation type="journal article" date="2018" name="Genome Biol.">
        <title>SKESA: strategic k-mer extension for scrupulous assemblies.</title>
        <authorList>
            <person name="Souvorov A."/>
            <person name="Agarwala R."/>
            <person name="Lipman D.J."/>
        </authorList>
    </citation>
    <scope>NUCLEOTIDE SEQUENCE</scope>
    <source>
        <strain evidence="5">HN1000</strain>
    </source>
</reference>
<evidence type="ECO:0000313" key="4">
    <source>
        <dbReference type="EMBL" id="CDT82426.1"/>
    </source>
</evidence>
<protein>
    <submittedName>
        <fullName evidence="2">Uncharacterized protein</fullName>
    </submittedName>
</protein>
<accession>A0A069A819</accession>
<dbReference type="EMBL" id="DAEPXK010000009">
    <property type="protein sequence ID" value="HBH1541805.1"/>
    <property type="molecule type" value="Genomic_DNA"/>
</dbReference>